<dbReference type="Proteomes" id="UP000677244">
    <property type="component" value="Unassembled WGS sequence"/>
</dbReference>
<proteinExistence type="predicted"/>
<gene>
    <name evidence="1" type="ORF">J7I42_15625</name>
</gene>
<comment type="caution">
    <text evidence="1">The sequence shown here is derived from an EMBL/GenBank/DDBJ whole genome shotgun (WGS) entry which is preliminary data.</text>
</comment>
<dbReference type="EMBL" id="JAGHKO010000004">
    <property type="protein sequence ID" value="MBO9201711.1"/>
    <property type="molecule type" value="Genomic_DNA"/>
</dbReference>
<name>A0ABS3YUW4_9BACT</name>
<dbReference type="RefSeq" id="WP_209139765.1">
    <property type="nucleotide sequence ID" value="NZ_JAGHKO010000004.1"/>
</dbReference>
<accession>A0ABS3YUW4</accession>
<reference evidence="1 2" key="1">
    <citation type="submission" date="2021-03" db="EMBL/GenBank/DDBJ databases">
        <title>Assistant Professor.</title>
        <authorList>
            <person name="Huq M.A."/>
        </authorList>
    </citation>
    <scope>NUCLEOTIDE SEQUENCE [LARGE SCALE GENOMIC DNA]</scope>
    <source>
        <strain evidence="1 2">MAH-29</strain>
    </source>
</reference>
<evidence type="ECO:0000313" key="1">
    <source>
        <dbReference type="EMBL" id="MBO9201711.1"/>
    </source>
</evidence>
<sequence length="276" mass="31548">MNFPTPFVATKLFSYDSIADQLDRIFLHPDFSKSEILKKFLTYIVHETLVGSAHCIKEYTIALHVLEKPTSFNPQKDCIVRIHAGRLRQALTHYYTGIGINDQIIIGIPKGKYVPVFMDKQQWMDERRLLKLAKEKGAIAPEPDPLVFAIMPLICTSDGKLIKAFNDSLCLQMCTTLSQLNEVSVIAYQAIKNLATKYLDLKELGTMVGFNHIITGGTQYVKNKIRINIQIIDSRNYKQIWSRIFESRVTPTNLFDIQDEICQQTIIQAQYLVTES</sequence>
<evidence type="ECO:0000313" key="2">
    <source>
        <dbReference type="Proteomes" id="UP000677244"/>
    </source>
</evidence>
<organism evidence="1 2">
    <name type="scientific">Niastella soli</name>
    <dbReference type="NCBI Taxonomy" id="2821487"/>
    <lineage>
        <taxon>Bacteria</taxon>
        <taxon>Pseudomonadati</taxon>
        <taxon>Bacteroidota</taxon>
        <taxon>Chitinophagia</taxon>
        <taxon>Chitinophagales</taxon>
        <taxon>Chitinophagaceae</taxon>
        <taxon>Niastella</taxon>
    </lineage>
</organism>
<keyword evidence="2" id="KW-1185">Reference proteome</keyword>
<protein>
    <submittedName>
        <fullName evidence="1">Uncharacterized protein</fullName>
    </submittedName>
</protein>